<dbReference type="Proteomes" id="UP000682416">
    <property type="component" value="Chromosome"/>
</dbReference>
<comment type="catalytic activity">
    <reaction evidence="1">
        <text>ATP + protein L-histidine = ADP + protein N-phospho-L-histidine.</text>
        <dbReference type="EC" id="2.7.13.3"/>
    </reaction>
</comment>
<evidence type="ECO:0000313" key="12">
    <source>
        <dbReference type="Proteomes" id="UP000682416"/>
    </source>
</evidence>
<dbReference type="InterPro" id="IPR036890">
    <property type="entry name" value="HATPase_C_sf"/>
</dbReference>
<evidence type="ECO:0000256" key="4">
    <source>
        <dbReference type="ARBA" id="ARBA00022679"/>
    </source>
</evidence>
<organism evidence="11 12">
    <name type="scientific">Nocardiopsis eucommiae</name>
    <dbReference type="NCBI Taxonomy" id="2831970"/>
    <lineage>
        <taxon>Bacteria</taxon>
        <taxon>Bacillati</taxon>
        <taxon>Actinomycetota</taxon>
        <taxon>Actinomycetes</taxon>
        <taxon>Streptosporangiales</taxon>
        <taxon>Nocardiopsidaceae</taxon>
        <taxon>Nocardiopsis</taxon>
    </lineage>
</organism>
<keyword evidence="3" id="KW-0597">Phosphoprotein</keyword>
<dbReference type="CDD" id="cd16917">
    <property type="entry name" value="HATPase_UhpB-NarQ-NarX-like"/>
    <property type="match status" value="1"/>
</dbReference>
<keyword evidence="6" id="KW-0418">Kinase</keyword>
<feature type="transmembrane region" description="Helical" evidence="9">
    <location>
        <begin position="75"/>
        <end position="98"/>
    </location>
</feature>
<name>A0A975L7X3_9ACTN</name>
<evidence type="ECO:0000313" key="11">
    <source>
        <dbReference type="EMBL" id="QVJ00166.1"/>
    </source>
</evidence>
<accession>A0A975L7X3</accession>
<keyword evidence="9" id="KW-0812">Transmembrane</keyword>
<dbReference type="GO" id="GO:0000155">
    <property type="term" value="F:phosphorelay sensor kinase activity"/>
    <property type="evidence" value="ECO:0007669"/>
    <property type="project" value="InterPro"/>
</dbReference>
<dbReference type="InterPro" id="IPR011712">
    <property type="entry name" value="Sig_transdc_His_kin_sub3_dim/P"/>
</dbReference>
<feature type="domain" description="Histidine kinase/HSP90-like ATPase" evidence="10">
    <location>
        <begin position="355"/>
        <end position="464"/>
    </location>
</feature>
<feature type="transmembrane region" description="Helical" evidence="9">
    <location>
        <begin position="141"/>
        <end position="174"/>
    </location>
</feature>
<gene>
    <name evidence="11" type="ORF">KGD82_15055</name>
</gene>
<keyword evidence="7" id="KW-0067">ATP-binding</keyword>
<keyword evidence="9" id="KW-0472">Membrane</keyword>
<feature type="transmembrane region" description="Helical" evidence="9">
    <location>
        <begin position="32"/>
        <end position="55"/>
    </location>
</feature>
<dbReference type="SUPFAM" id="SSF55874">
    <property type="entry name" value="ATPase domain of HSP90 chaperone/DNA topoisomerase II/histidine kinase"/>
    <property type="match status" value="1"/>
</dbReference>
<dbReference type="Gene3D" id="1.20.5.1930">
    <property type="match status" value="1"/>
</dbReference>
<evidence type="ECO:0000259" key="10">
    <source>
        <dbReference type="SMART" id="SM00387"/>
    </source>
</evidence>
<keyword evidence="5" id="KW-0547">Nucleotide-binding</keyword>
<dbReference type="GO" id="GO:0046983">
    <property type="term" value="F:protein dimerization activity"/>
    <property type="evidence" value="ECO:0007669"/>
    <property type="project" value="InterPro"/>
</dbReference>
<evidence type="ECO:0000256" key="3">
    <source>
        <dbReference type="ARBA" id="ARBA00022553"/>
    </source>
</evidence>
<dbReference type="Gene3D" id="3.30.565.10">
    <property type="entry name" value="Histidine kinase-like ATPase, C-terminal domain"/>
    <property type="match status" value="1"/>
</dbReference>
<keyword evidence="4" id="KW-0808">Transferase</keyword>
<keyword evidence="8" id="KW-0902">Two-component regulatory system</keyword>
<dbReference type="GO" id="GO:0016020">
    <property type="term" value="C:membrane"/>
    <property type="evidence" value="ECO:0007669"/>
    <property type="project" value="InterPro"/>
</dbReference>
<dbReference type="EMBL" id="CP074402">
    <property type="protein sequence ID" value="QVJ00166.1"/>
    <property type="molecule type" value="Genomic_DNA"/>
</dbReference>
<dbReference type="PANTHER" id="PTHR24421:SF10">
    <property type="entry name" value="NITRATE_NITRITE SENSOR PROTEIN NARQ"/>
    <property type="match status" value="1"/>
</dbReference>
<dbReference type="SMART" id="SM00387">
    <property type="entry name" value="HATPase_c"/>
    <property type="match status" value="1"/>
</dbReference>
<dbReference type="RefSeq" id="WP_378736630.1">
    <property type="nucleotide sequence ID" value="NZ_CBDRIY010000041.1"/>
</dbReference>
<keyword evidence="9" id="KW-1133">Transmembrane helix</keyword>
<dbReference type="GO" id="GO:0005524">
    <property type="term" value="F:ATP binding"/>
    <property type="evidence" value="ECO:0007669"/>
    <property type="project" value="UniProtKB-KW"/>
</dbReference>
<dbReference type="InterPro" id="IPR025828">
    <property type="entry name" value="Put_sensor_dom"/>
</dbReference>
<evidence type="ECO:0000256" key="6">
    <source>
        <dbReference type="ARBA" id="ARBA00022777"/>
    </source>
</evidence>
<dbReference type="Pfam" id="PF13796">
    <property type="entry name" value="Sensor"/>
    <property type="match status" value="1"/>
</dbReference>
<dbReference type="AlphaFoldDB" id="A0A975L7X3"/>
<dbReference type="PANTHER" id="PTHR24421">
    <property type="entry name" value="NITRATE/NITRITE SENSOR PROTEIN NARX-RELATED"/>
    <property type="match status" value="1"/>
</dbReference>
<sequence length="471" mass="50300">MITPNVRRRGPSTLLQSLASPRYLLSAWPWRSLAYSLTTLAVGGALLLVAAPVYAPWAVFVARLGNGHGAGEQASWFLFGLLMVLCFAPLVAIPLGALERRRLYLVMPEENRSGHRSPPAGLWGWARTRYSEAATWREVAYAAVMFPIFGLVLLVTTTLTVATAVLAAGPFLLLDENEGPIALGWTTLTTPSEALPYALAAPLTALLLLYVCGLTSYGHGVIARALLVGPPKEVLRAELDQVTESRARLVNAFEYERRRIERDLHDGAQQRLVALSMDLGMARVDLDEGTPADLRVAAAQTKVDDLITELRELVRGIHPRVLTDRGLRDALQELADHCPVPVTVETAIPHRLPPHVEGTAYFVVAEALTNVYKHARAHAVTVRAHLAPGDPRAATNGTPGGAREDGTAVLTVEVTDDGVGGADADRGSGLTGLGDRVAVMGGTMGLTSPEGGPTRIRVELPCGPIPANPTP</sequence>
<dbReference type="KEGG" id="nec:KGD82_15055"/>
<feature type="transmembrane region" description="Helical" evidence="9">
    <location>
        <begin position="194"/>
        <end position="217"/>
    </location>
</feature>
<evidence type="ECO:0000256" key="9">
    <source>
        <dbReference type="SAM" id="Phobius"/>
    </source>
</evidence>
<proteinExistence type="predicted"/>
<reference evidence="11" key="1">
    <citation type="submission" date="2021-05" db="EMBL/GenBank/DDBJ databases">
        <authorList>
            <person name="Kaiqin L."/>
            <person name="Jian G."/>
        </authorList>
    </citation>
    <scope>NUCLEOTIDE SEQUENCE</scope>
    <source>
        <strain evidence="11">HDS5</strain>
    </source>
</reference>
<dbReference type="InterPro" id="IPR050482">
    <property type="entry name" value="Sensor_HK_TwoCompSys"/>
</dbReference>
<dbReference type="Pfam" id="PF07730">
    <property type="entry name" value="HisKA_3"/>
    <property type="match status" value="1"/>
</dbReference>
<evidence type="ECO:0000256" key="5">
    <source>
        <dbReference type="ARBA" id="ARBA00022741"/>
    </source>
</evidence>
<evidence type="ECO:0000256" key="7">
    <source>
        <dbReference type="ARBA" id="ARBA00022840"/>
    </source>
</evidence>
<evidence type="ECO:0000256" key="8">
    <source>
        <dbReference type="ARBA" id="ARBA00023012"/>
    </source>
</evidence>
<dbReference type="InterPro" id="IPR003594">
    <property type="entry name" value="HATPase_dom"/>
</dbReference>
<dbReference type="EC" id="2.7.13.3" evidence="2"/>
<evidence type="ECO:0000256" key="2">
    <source>
        <dbReference type="ARBA" id="ARBA00012438"/>
    </source>
</evidence>
<protein>
    <recommendedName>
        <fullName evidence="2">histidine kinase</fullName>
        <ecNumber evidence="2">2.7.13.3</ecNumber>
    </recommendedName>
</protein>
<evidence type="ECO:0000256" key="1">
    <source>
        <dbReference type="ARBA" id="ARBA00000085"/>
    </source>
</evidence>
<keyword evidence="12" id="KW-1185">Reference proteome</keyword>